<dbReference type="PATRIC" id="fig|449659.4.peg.1661"/>
<dbReference type="PROSITE" id="PS50893">
    <property type="entry name" value="ABC_TRANSPORTER_2"/>
    <property type="match status" value="1"/>
</dbReference>
<evidence type="ECO:0000259" key="4">
    <source>
        <dbReference type="PROSITE" id="PS50893"/>
    </source>
</evidence>
<evidence type="ECO:0000313" key="6">
    <source>
        <dbReference type="Proteomes" id="UP000051886"/>
    </source>
</evidence>
<comment type="caution">
    <text evidence="5">The sequence shown here is derived from an EMBL/GenBank/DDBJ whole genome shotgun (WGS) entry which is preliminary data.</text>
</comment>
<keyword evidence="5" id="KW-0762">Sugar transport</keyword>
<dbReference type="GO" id="GO:0140359">
    <property type="term" value="F:ABC-type transporter activity"/>
    <property type="evidence" value="ECO:0007669"/>
    <property type="project" value="InterPro"/>
</dbReference>
<dbReference type="EMBL" id="JQCN01000032">
    <property type="protein sequence ID" value="KRN99374.1"/>
    <property type="molecule type" value="Genomic_DNA"/>
</dbReference>
<evidence type="ECO:0000256" key="2">
    <source>
        <dbReference type="ARBA" id="ARBA00022741"/>
    </source>
</evidence>
<dbReference type="PANTHER" id="PTHR43875:SF1">
    <property type="entry name" value="OSMOPROTECTIVE COMPOUNDS UPTAKE ATP-BINDING PROTEIN GGTA"/>
    <property type="match status" value="1"/>
</dbReference>
<dbReference type="STRING" id="449659.IV66_GL001628"/>
<dbReference type="GO" id="GO:0055052">
    <property type="term" value="C:ATP-binding cassette (ABC) transporter complex, substrate-binding subunit-containing"/>
    <property type="evidence" value="ECO:0007669"/>
    <property type="project" value="TreeGrafter"/>
</dbReference>
<feature type="domain" description="ABC transporter" evidence="4">
    <location>
        <begin position="11"/>
        <end position="243"/>
    </location>
</feature>
<dbReference type="Gene3D" id="2.40.50.100">
    <property type="match status" value="1"/>
</dbReference>
<dbReference type="InterPro" id="IPR027417">
    <property type="entry name" value="P-loop_NTPase"/>
</dbReference>
<dbReference type="InterPro" id="IPR017871">
    <property type="entry name" value="ABC_transporter-like_CS"/>
</dbReference>
<keyword evidence="6" id="KW-1185">Reference proteome</keyword>
<dbReference type="CDD" id="cd03301">
    <property type="entry name" value="ABC_MalK_N"/>
    <property type="match status" value="1"/>
</dbReference>
<dbReference type="PANTHER" id="PTHR43875">
    <property type="entry name" value="MALTODEXTRIN IMPORT ATP-BINDING PROTEIN MSMX"/>
    <property type="match status" value="1"/>
</dbReference>
<dbReference type="Gene3D" id="3.40.50.300">
    <property type="entry name" value="P-loop containing nucleotide triphosphate hydrolases"/>
    <property type="match status" value="1"/>
</dbReference>
<evidence type="ECO:0000313" key="5">
    <source>
        <dbReference type="EMBL" id="KRN99374.1"/>
    </source>
</evidence>
<dbReference type="Gene3D" id="2.40.50.140">
    <property type="entry name" value="Nucleic acid-binding proteins"/>
    <property type="match status" value="1"/>
</dbReference>
<dbReference type="InterPro" id="IPR015855">
    <property type="entry name" value="ABC_transpr_MalK-like"/>
</dbReference>
<dbReference type="InterPro" id="IPR003593">
    <property type="entry name" value="AAA+_ATPase"/>
</dbReference>
<keyword evidence="1" id="KW-0813">Transport</keyword>
<dbReference type="SMART" id="SM00382">
    <property type="entry name" value="AAA"/>
    <property type="match status" value="1"/>
</dbReference>
<dbReference type="SUPFAM" id="SSF50331">
    <property type="entry name" value="MOP-like"/>
    <property type="match status" value="1"/>
</dbReference>
<dbReference type="GO" id="GO:0008643">
    <property type="term" value="P:carbohydrate transport"/>
    <property type="evidence" value="ECO:0007669"/>
    <property type="project" value="InterPro"/>
</dbReference>
<dbReference type="Proteomes" id="UP000051886">
    <property type="component" value="Unassembled WGS sequence"/>
</dbReference>
<dbReference type="InterPro" id="IPR012340">
    <property type="entry name" value="NA-bd_OB-fold"/>
</dbReference>
<sequence length="379" mass="43420">MKGGSYFMDKIEIKHLYKKYPGRSNYTLKDINLSIKDKQFVAIVGPSGCGKSTLLRCFAGLEEINKGEVLVNGKNFDKIDPRNRNVAMVFQDYALYPHMTVFKNMAYNLKIAKKDKETIEQKVTEAAEKLKLTDYLQQKPAQLSGGQRQRVALGRAMVRDPEIFLMDEPLSNLDAKLRVKTRQDIIDLHRQLGTITMYVTHDQAEAMALADQIVVMRDGILMQTGTPAELYDDPHNIFVARFIGSPSMNIFRGFLDSKAQFKVGKTTYNLKNIVPKSLLPVDEQEIFIGFRPEQTRPLLPSEEGKENDKDKFTFKAQLNYAEYMGAYTLLYLEAHERSIVAQIYRKIEGSPHNRQVTMEVTPKDLYFFNADTGQRMYPQ</sequence>
<dbReference type="InterPro" id="IPR047641">
    <property type="entry name" value="ABC_transpr_MalK/UgpC-like"/>
</dbReference>
<dbReference type="PROSITE" id="PS00211">
    <property type="entry name" value="ABC_TRANSPORTER_1"/>
    <property type="match status" value="1"/>
</dbReference>
<reference evidence="5 6" key="1">
    <citation type="journal article" date="2015" name="Genome Announc.">
        <title>Expanding the biotechnology potential of lactobacilli through comparative genomics of 213 strains and associated genera.</title>
        <authorList>
            <person name="Sun Z."/>
            <person name="Harris H.M."/>
            <person name="McCann A."/>
            <person name="Guo C."/>
            <person name="Argimon S."/>
            <person name="Zhang W."/>
            <person name="Yang X."/>
            <person name="Jeffery I.B."/>
            <person name="Cooney J.C."/>
            <person name="Kagawa T.F."/>
            <person name="Liu W."/>
            <person name="Song Y."/>
            <person name="Salvetti E."/>
            <person name="Wrobel A."/>
            <person name="Rasinkangas P."/>
            <person name="Parkhill J."/>
            <person name="Rea M.C."/>
            <person name="O'Sullivan O."/>
            <person name="Ritari J."/>
            <person name="Douillard F.P."/>
            <person name="Paul Ross R."/>
            <person name="Yang R."/>
            <person name="Briner A.E."/>
            <person name="Felis G.E."/>
            <person name="de Vos W.M."/>
            <person name="Barrangou R."/>
            <person name="Klaenhammer T.R."/>
            <person name="Caufield P.W."/>
            <person name="Cui Y."/>
            <person name="Zhang H."/>
            <person name="O'Toole P.W."/>
        </authorList>
    </citation>
    <scope>NUCLEOTIDE SEQUENCE [LARGE SCALE GENOMIC DNA]</scope>
    <source>
        <strain evidence="5 6">NBRC 103219</strain>
    </source>
</reference>
<dbReference type="SUPFAM" id="SSF52540">
    <property type="entry name" value="P-loop containing nucleoside triphosphate hydrolases"/>
    <property type="match status" value="1"/>
</dbReference>
<organism evidence="5 6">
    <name type="scientific">Ligilactobacillus pobuzihii</name>
    <dbReference type="NCBI Taxonomy" id="449659"/>
    <lineage>
        <taxon>Bacteria</taxon>
        <taxon>Bacillati</taxon>
        <taxon>Bacillota</taxon>
        <taxon>Bacilli</taxon>
        <taxon>Lactobacillales</taxon>
        <taxon>Lactobacillaceae</taxon>
        <taxon>Ligilactobacillus</taxon>
    </lineage>
</organism>
<dbReference type="InterPro" id="IPR008995">
    <property type="entry name" value="Mo/tungstate-bd_C_term_dom"/>
</dbReference>
<protein>
    <submittedName>
        <fullName evidence="5">ABC-type sugar transport system, ATPase component</fullName>
    </submittedName>
</protein>
<keyword evidence="3" id="KW-0067">ATP-binding</keyword>
<dbReference type="GO" id="GO:0005524">
    <property type="term" value="F:ATP binding"/>
    <property type="evidence" value="ECO:0007669"/>
    <property type="project" value="UniProtKB-KW"/>
</dbReference>
<accession>A0A0R2LBR7</accession>
<dbReference type="AlphaFoldDB" id="A0A0R2LBR7"/>
<dbReference type="Pfam" id="PF00005">
    <property type="entry name" value="ABC_tran"/>
    <property type="match status" value="1"/>
</dbReference>
<evidence type="ECO:0000256" key="1">
    <source>
        <dbReference type="ARBA" id="ARBA00022448"/>
    </source>
</evidence>
<gene>
    <name evidence="5" type="ORF">IV66_GL001628</name>
</gene>
<dbReference type="InterPro" id="IPR003439">
    <property type="entry name" value="ABC_transporter-like_ATP-bd"/>
</dbReference>
<keyword evidence="2" id="KW-0547">Nucleotide-binding</keyword>
<name>A0A0R2LBR7_9LACO</name>
<evidence type="ECO:0000256" key="3">
    <source>
        <dbReference type="ARBA" id="ARBA00022840"/>
    </source>
</evidence>
<proteinExistence type="predicted"/>
<dbReference type="FunFam" id="3.40.50.300:FF:000042">
    <property type="entry name" value="Maltose/maltodextrin ABC transporter, ATP-binding protein"/>
    <property type="match status" value="1"/>
</dbReference>
<dbReference type="GO" id="GO:0016887">
    <property type="term" value="F:ATP hydrolysis activity"/>
    <property type="evidence" value="ECO:0007669"/>
    <property type="project" value="InterPro"/>
</dbReference>